<dbReference type="InterPro" id="IPR029050">
    <property type="entry name" value="Immunoprotect_excell_Ig-like"/>
</dbReference>
<comment type="caution">
    <text evidence="3">The sequence shown here is derived from an EMBL/GenBank/DDBJ whole genome shotgun (WGS) entry which is preliminary data.</text>
</comment>
<evidence type="ECO:0000313" key="3">
    <source>
        <dbReference type="EMBL" id="GID51813.1"/>
    </source>
</evidence>
<evidence type="ECO:0000256" key="1">
    <source>
        <dbReference type="ARBA" id="ARBA00022729"/>
    </source>
</evidence>
<protein>
    <recommendedName>
        <fullName evidence="2">DUF4352 domain-containing protein</fullName>
    </recommendedName>
</protein>
<evidence type="ECO:0000259" key="2">
    <source>
        <dbReference type="Pfam" id="PF11611"/>
    </source>
</evidence>
<gene>
    <name evidence="3" type="ORF">Aco03nite_002170</name>
</gene>
<sequence length="45" mass="4906">MLFEEINPGNSVKGKLVFDIPADKKLTSLELHDSMFSGGVTVALR</sequence>
<organism evidence="3 4">
    <name type="scientific">Actinoplanes couchii</name>
    <dbReference type="NCBI Taxonomy" id="403638"/>
    <lineage>
        <taxon>Bacteria</taxon>
        <taxon>Bacillati</taxon>
        <taxon>Actinomycetota</taxon>
        <taxon>Actinomycetes</taxon>
        <taxon>Micromonosporales</taxon>
        <taxon>Micromonosporaceae</taxon>
        <taxon>Actinoplanes</taxon>
    </lineage>
</organism>
<keyword evidence="4" id="KW-1185">Reference proteome</keyword>
<dbReference type="EMBL" id="BOMG01000004">
    <property type="protein sequence ID" value="GID51813.1"/>
    <property type="molecule type" value="Genomic_DNA"/>
</dbReference>
<reference evidence="3 4" key="1">
    <citation type="submission" date="2021-01" db="EMBL/GenBank/DDBJ databases">
        <title>Whole genome shotgun sequence of Actinoplanes couchii NBRC 106145.</title>
        <authorList>
            <person name="Komaki H."/>
            <person name="Tamura T."/>
        </authorList>
    </citation>
    <scope>NUCLEOTIDE SEQUENCE [LARGE SCALE GENOMIC DNA]</scope>
    <source>
        <strain evidence="3 4">NBRC 106145</strain>
    </source>
</reference>
<accession>A0ABQ3X096</accession>
<dbReference type="Gene3D" id="2.60.40.1240">
    <property type="match status" value="1"/>
</dbReference>
<evidence type="ECO:0000313" key="4">
    <source>
        <dbReference type="Proteomes" id="UP000612282"/>
    </source>
</evidence>
<proteinExistence type="predicted"/>
<keyword evidence="1" id="KW-0732">Signal</keyword>
<dbReference type="Pfam" id="PF11611">
    <property type="entry name" value="DUF4352"/>
    <property type="match status" value="1"/>
</dbReference>
<name>A0ABQ3X096_9ACTN</name>
<dbReference type="InterPro" id="IPR029051">
    <property type="entry name" value="DUF4352"/>
</dbReference>
<dbReference type="Proteomes" id="UP000612282">
    <property type="component" value="Unassembled WGS sequence"/>
</dbReference>
<feature type="domain" description="DUF4352" evidence="2">
    <location>
        <begin position="4"/>
        <end position="39"/>
    </location>
</feature>